<feature type="compositionally biased region" description="Low complexity" evidence="6">
    <location>
        <begin position="17"/>
        <end position="27"/>
    </location>
</feature>
<dbReference type="PANTHER" id="PTHR43920:SF5">
    <property type="entry name" value="CHLORIDE INTRACELLULAR CHANNEL CLIC"/>
    <property type="match status" value="1"/>
</dbReference>
<dbReference type="InterPro" id="IPR053823">
    <property type="entry name" value="CLIC_N"/>
</dbReference>
<comment type="caution">
    <text evidence="8">The sequence shown here is derived from an EMBL/GenBank/DDBJ whole genome shotgun (WGS) entry which is preliminary data.</text>
</comment>
<dbReference type="InterPro" id="IPR036282">
    <property type="entry name" value="Glutathione-S-Trfase_C_sf"/>
</dbReference>
<keyword evidence="5" id="KW-0472">Membrane</keyword>
<evidence type="ECO:0000313" key="8">
    <source>
        <dbReference type="EMBL" id="KAK8381608.1"/>
    </source>
</evidence>
<evidence type="ECO:0000313" key="9">
    <source>
        <dbReference type="Proteomes" id="UP001487740"/>
    </source>
</evidence>
<evidence type="ECO:0000256" key="3">
    <source>
        <dbReference type="ARBA" id="ARBA00022692"/>
    </source>
</evidence>
<evidence type="ECO:0000256" key="2">
    <source>
        <dbReference type="ARBA" id="ARBA00007655"/>
    </source>
</evidence>
<evidence type="ECO:0000256" key="6">
    <source>
        <dbReference type="SAM" id="MobiDB-lite"/>
    </source>
</evidence>
<dbReference type="AlphaFoldDB" id="A0AAW0T2Y3"/>
<dbReference type="Proteomes" id="UP001487740">
    <property type="component" value="Unassembled WGS sequence"/>
</dbReference>
<dbReference type="GO" id="GO:0005254">
    <property type="term" value="F:chloride channel activity"/>
    <property type="evidence" value="ECO:0007669"/>
    <property type="project" value="TreeGrafter"/>
</dbReference>
<organism evidence="8 9">
    <name type="scientific">Scylla paramamosain</name>
    <name type="common">Mud crab</name>
    <dbReference type="NCBI Taxonomy" id="85552"/>
    <lineage>
        <taxon>Eukaryota</taxon>
        <taxon>Metazoa</taxon>
        <taxon>Ecdysozoa</taxon>
        <taxon>Arthropoda</taxon>
        <taxon>Crustacea</taxon>
        <taxon>Multicrustacea</taxon>
        <taxon>Malacostraca</taxon>
        <taxon>Eumalacostraca</taxon>
        <taxon>Eucarida</taxon>
        <taxon>Decapoda</taxon>
        <taxon>Pleocyemata</taxon>
        <taxon>Brachyura</taxon>
        <taxon>Eubrachyura</taxon>
        <taxon>Portunoidea</taxon>
        <taxon>Portunidae</taxon>
        <taxon>Portuninae</taxon>
        <taxon>Scylla</taxon>
    </lineage>
</organism>
<dbReference type="InterPro" id="IPR036249">
    <property type="entry name" value="Thioredoxin-like_sf"/>
</dbReference>
<feature type="region of interest" description="Disordered" evidence="6">
    <location>
        <begin position="179"/>
        <end position="198"/>
    </location>
</feature>
<gene>
    <name evidence="8" type="ORF">O3P69_018594</name>
</gene>
<evidence type="ECO:0000256" key="5">
    <source>
        <dbReference type="ARBA" id="ARBA00023136"/>
    </source>
</evidence>
<dbReference type="PANTHER" id="PTHR43920">
    <property type="entry name" value="CHLORIDE INTRACELLULAR CHANNEL, ISOFORM A"/>
    <property type="match status" value="1"/>
</dbReference>
<proteinExistence type="inferred from homology"/>
<dbReference type="GO" id="GO:0016324">
    <property type="term" value="C:apical plasma membrane"/>
    <property type="evidence" value="ECO:0007669"/>
    <property type="project" value="TreeGrafter"/>
</dbReference>
<protein>
    <recommendedName>
        <fullName evidence="7">CLIC N-terminal domain-containing protein</fullName>
    </recommendedName>
</protein>
<accession>A0AAW0T2Y3</accession>
<dbReference type="Gene3D" id="3.40.30.10">
    <property type="entry name" value="Glutaredoxin"/>
    <property type="match status" value="1"/>
</dbReference>
<dbReference type="SUPFAM" id="SSF52833">
    <property type="entry name" value="Thioredoxin-like"/>
    <property type="match status" value="1"/>
</dbReference>
<reference evidence="8 9" key="1">
    <citation type="submission" date="2023-03" db="EMBL/GenBank/DDBJ databases">
        <title>High-quality genome of Scylla paramamosain provides insights in environmental adaptation.</title>
        <authorList>
            <person name="Zhang L."/>
        </authorList>
    </citation>
    <scope>NUCLEOTIDE SEQUENCE [LARGE SCALE GENOMIC DNA]</scope>
    <source>
        <strain evidence="8">LZ_2023a</strain>
        <tissue evidence="8">Muscle</tissue>
    </source>
</reference>
<keyword evidence="9" id="KW-1185">Reference proteome</keyword>
<feature type="region of interest" description="Disordered" evidence="6">
    <location>
        <begin position="1"/>
        <end position="29"/>
    </location>
</feature>
<dbReference type="GO" id="GO:0005737">
    <property type="term" value="C:cytoplasm"/>
    <property type="evidence" value="ECO:0007669"/>
    <property type="project" value="TreeGrafter"/>
</dbReference>
<keyword evidence="4" id="KW-1133">Transmembrane helix</keyword>
<evidence type="ECO:0000256" key="4">
    <source>
        <dbReference type="ARBA" id="ARBA00022989"/>
    </source>
</evidence>
<keyword evidence="3" id="KW-0812">Transmembrane</keyword>
<comment type="subcellular location">
    <subcellularLocation>
        <location evidence="1">Membrane</location>
        <topology evidence="1">Single-pass membrane protein</topology>
    </subcellularLocation>
</comment>
<evidence type="ECO:0000259" key="7">
    <source>
        <dbReference type="Pfam" id="PF22441"/>
    </source>
</evidence>
<dbReference type="Gene3D" id="1.20.1050.10">
    <property type="match status" value="1"/>
</dbReference>
<dbReference type="SUPFAM" id="SSF47616">
    <property type="entry name" value="GST C-terminal domain-like"/>
    <property type="match status" value="1"/>
</dbReference>
<sequence length="467" mass="50208">MGSVGHSPALPTPSPASPTLTPDSMGVVGDGSDGGDAVCVYVKAGVDGERMGACPFCQRVFMVLLIKANHGLLRFKVITTNPAKPPPEFKMLGLKHLPALIHGEEGFDALDDIIQYLDTRFPGGGLEYNHPQADLATKDFFSRFCFYIKAVNLDSTKLDQALCSLDAFLQRPVFPSPDAGLTNGQHEAPGSPGEGPQPPQYLCGDSLTHLDCEVLPKLQHLRVAAKALKNYDIPTHLRGFWRYLHAAYTHPVFIRTCPCDQEVTLHWHDRPETPKLSHKRHAAIAKEKPKYSFDVPVHASVVTVVDEHTDYEVDTSSSFCCTLPIRDGINSLMVEVAPDADGVAGQVGPGGEETAKEGVEVNNPDKSTMKLNRSTFLKGKKATHHSSLLGTGHLASHHDTRAVPSCFKAHQGNSKGNKRSGCSGRGEGGCLRGSQVGTQLTPCSRNVLTSVADVTSADAKAPALQLD</sequence>
<name>A0AAW0T2Y3_SCYPA</name>
<dbReference type="Pfam" id="PF22441">
    <property type="entry name" value="CLIC-like_N"/>
    <property type="match status" value="1"/>
</dbReference>
<feature type="domain" description="CLIC N-terminal" evidence="7">
    <location>
        <begin position="38"/>
        <end position="118"/>
    </location>
</feature>
<comment type="similarity">
    <text evidence="2">Belongs to the chloride channel CLIC family.</text>
</comment>
<evidence type="ECO:0000256" key="1">
    <source>
        <dbReference type="ARBA" id="ARBA00004167"/>
    </source>
</evidence>
<dbReference type="EMBL" id="JARAKH010000040">
    <property type="protein sequence ID" value="KAK8381608.1"/>
    <property type="molecule type" value="Genomic_DNA"/>
</dbReference>